<dbReference type="PANTHER" id="PTHR46280">
    <property type="entry name" value="PLECKSTRIN HOMOLOGY DOMAIN-CONTAINING FAMILY F MEMBER 2-RELATED"/>
    <property type="match status" value="1"/>
</dbReference>
<dbReference type="SUPFAM" id="SSF57903">
    <property type="entry name" value="FYVE/PHD zinc finger"/>
    <property type="match status" value="1"/>
</dbReference>
<accession>A0A9P8TI96</accession>
<dbReference type="InterPro" id="IPR011011">
    <property type="entry name" value="Znf_FYVE_PHD"/>
</dbReference>
<dbReference type="InterPro" id="IPR017455">
    <property type="entry name" value="Znf_FYVE-rel"/>
</dbReference>
<evidence type="ECO:0000256" key="1">
    <source>
        <dbReference type="ARBA" id="ARBA00022723"/>
    </source>
</evidence>
<feature type="region of interest" description="Disordered" evidence="5">
    <location>
        <begin position="1"/>
        <end position="89"/>
    </location>
</feature>
<evidence type="ECO:0000256" key="3">
    <source>
        <dbReference type="ARBA" id="ARBA00022833"/>
    </source>
</evidence>
<dbReference type="PROSITE" id="PS50178">
    <property type="entry name" value="ZF_FYVE"/>
    <property type="match status" value="1"/>
</dbReference>
<keyword evidence="2 4" id="KW-0863">Zinc-finger</keyword>
<dbReference type="SMART" id="SM00064">
    <property type="entry name" value="FYVE"/>
    <property type="match status" value="1"/>
</dbReference>
<feature type="region of interest" description="Disordered" evidence="5">
    <location>
        <begin position="169"/>
        <end position="193"/>
    </location>
</feature>
<reference evidence="7" key="1">
    <citation type="journal article" date="2021" name="Open Biol.">
        <title>Shared evolutionary footprints suggest mitochondrial oxidative damage underlies multiple complex I losses in fungi.</title>
        <authorList>
            <person name="Schikora-Tamarit M.A."/>
            <person name="Marcet-Houben M."/>
            <person name="Nosek J."/>
            <person name="Gabaldon T."/>
        </authorList>
    </citation>
    <scope>NUCLEOTIDE SEQUENCE</scope>
    <source>
        <strain evidence="7">CBS6341</strain>
    </source>
</reference>
<dbReference type="Gene3D" id="3.30.40.10">
    <property type="entry name" value="Zinc/RING finger domain, C3HC4 (zinc finger)"/>
    <property type="match status" value="1"/>
</dbReference>
<name>A0A9P8TI96_9ASCO</name>
<evidence type="ECO:0000313" key="8">
    <source>
        <dbReference type="Proteomes" id="UP000769528"/>
    </source>
</evidence>
<sequence length="578" mass="64564">MSDNIISNNDIMATRSEDTGVESTKNDSINAQRSLSDTIPRVPYANGLQPRQASNSGGNDVDESAIQDQDLPGEITFEKRSIPKPRTQSIQSVLSSVSLRSLAQQNGHLNKNPTLKNKASSSYLNKSTPFIPPQNQSQPQFINTIDHIQAPATTASSKRRSSFEIGQRLPFIKDASANDEQPESEGENEDEEKLTVDALKNLSNFSKFIPAEVDLTIPENHSDTTPQVKSEHDKTAMNIQENHKNAMNAIRSIGSTASLTTINHLQTLRQPIPSYSRSPLLRKNSSPIIQNHESQPKLLSATTSSQNLPNTNPPTSISNSPSTSSLNANRFSRPRLSQQQSQTPSVDSNSVKGLSDLKRPMYIPAVLRQSPTNLKHDEIQKINAEKLEKSKKFLTNVGDSISKQTLQWKLSFHESNHQSLRSSKSLKNLQQQPTRAHWRRDVTRKSCAYCEKPFTFFDRRHHCRKCGDIFCSEHTSRVVKLNRDAQFLKKDEFESSLCKVCNSCFNDYEKHIRAFFETEGTSSRSLSKNKNNNGNGNGNGNITINNKGKKNTNDDEETKNNDGAIAGSVPVDWKWSSF</sequence>
<dbReference type="PANTHER" id="PTHR46280:SF3">
    <property type="entry name" value="PLECKSTRIN HOMOLOGY DOMAIN-CONTAINING FAMILY F MEMBER 1 HOMOLOG"/>
    <property type="match status" value="1"/>
</dbReference>
<feature type="compositionally biased region" description="Polar residues" evidence="5">
    <location>
        <begin position="21"/>
        <end position="37"/>
    </location>
</feature>
<dbReference type="OrthoDB" id="10018316at2759"/>
<feature type="domain" description="FYVE-type" evidence="6">
    <location>
        <begin position="441"/>
        <end position="509"/>
    </location>
</feature>
<dbReference type="GO" id="GO:0008270">
    <property type="term" value="F:zinc ion binding"/>
    <property type="evidence" value="ECO:0007669"/>
    <property type="project" value="UniProtKB-KW"/>
</dbReference>
<evidence type="ECO:0000256" key="5">
    <source>
        <dbReference type="SAM" id="MobiDB-lite"/>
    </source>
</evidence>
<dbReference type="InterPro" id="IPR013083">
    <property type="entry name" value="Znf_RING/FYVE/PHD"/>
</dbReference>
<evidence type="ECO:0000259" key="6">
    <source>
        <dbReference type="PROSITE" id="PS50178"/>
    </source>
</evidence>
<reference evidence="7" key="2">
    <citation type="submission" date="2021-01" db="EMBL/GenBank/DDBJ databases">
        <authorList>
            <person name="Schikora-Tamarit M.A."/>
        </authorList>
    </citation>
    <scope>NUCLEOTIDE SEQUENCE</scope>
    <source>
        <strain evidence="7">CBS6341</strain>
    </source>
</reference>
<dbReference type="Proteomes" id="UP000769528">
    <property type="component" value="Unassembled WGS sequence"/>
</dbReference>
<gene>
    <name evidence="7" type="ORF">WICMUC_000872</name>
</gene>
<feature type="region of interest" description="Disordered" evidence="5">
    <location>
        <begin position="523"/>
        <end position="565"/>
    </location>
</feature>
<dbReference type="CDD" id="cd15760">
    <property type="entry name" value="FYVE_scVPS27p_like"/>
    <property type="match status" value="1"/>
</dbReference>
<dbReference type="Pfam" id="PF01363">
    <property type="entry name" value="FYVE"/>
    <property type="match status" value="1"/>
</dbReference>
<proteinExistence type="predicted"/>
<dbReference type="InterPro" id="IPR051765">
    <property type="entry name" value="PH_domain-containing_F"/>
</dbReference>
<keyword evidence="1" id="KW-0479">Metal-binding</keyword>
<comment type="caution">
    <text evidence="7">The sequence shown here is derived from an EMBL/GenBank/DDBJ whole genome shotgun (WGS) entry which is preliminary data.</text>
</comment>
<organism evidence="7 8">
    <name type="scientific">Wickerhamomyces mucosus</name>
    <dbReference type="NCBI Taxonomy" id="1378264"/>
    <lineage>
        <taxon>Eukaryota</taxon>
        <taxon>Fungi</taxon>
        <taxon>Dikarya</taxon>
        <taxon>Ascomycota</taxon>
        <taxon>Saccharomycotina</taxon>
        <taxon>Saccharomycetes</taxon>
        <taxon>Phaffomycetales</taxon>
        <taxon>Wickerhamomycetaceae</taxon>
        <taxon>Wickerhamomyces</taxon>
    </lineage>
</organism>
<feature type="compositionally biased region" description="Polar residues" evidence="5">
    <location>
        <begin position="49"/>
        <end position="58"/>
    </location>
</feature>
<evidence type="ECO:0000256" key="2">
    <source>
        <dbReference type="ARBA" id="ARBA00022771"/>
    </source>
</evidence>
<feature type="compositionally biased region" description="Low complexity" evidence="5">
    <location>
        <begin position="307"/>
        <end position="329"/>
    </location>
</feature>
<dbReference type="GO" id="GO:0007032">
    <property type="term" value="P:endosome organization"/>
    <property type="evidence" value="ECO:0007669"/>
    <property type="project" value="TreeGrafter"/>
</dbReference>
<feature type="compositionally biased region" description="Polar residues" evidence="5">
    <location>
        <begin position="335"/>
        <end position="352"/>
    </location>
</feature>
<feature type="compositionally biased region" description="Low complexity" evidence="5">
    <location>
        <begin position="528"/>
        <end position="546"/>
    </location>
</feature>
<protein>
    <recommendedName>
        <fullName evidence="6">FYVE-type domain-containing protein</fullName>
    </recommendedName>
</protein>
<feature type="region of interest" description="Disordered" evidence="5">
    <location>
        <begin position="302"/>
        <end position="357"/>
    </location>
</feature>
<feature type="compositionally biased region" description="Acidic residues" evidence="5">
    <location>
        <begin position="180"/>
        <end position="192"/>
    </location>
</feature>
<dbReference type="EMBL" id="JAEUBF010000267">
    <property type="protein sequence ID" value="KAH3679640.1"/>
    <property type="molecule type" value="Genomic_DNA"/>
</dbReference>
<dbReference type="InterPro" id="IPR000306">
    <property type="entry name" value="Znf_FYVE"/>
</dbReference>
<dbReference type="GO" id="GO:0005769">
    <property type="term" value="C:early endosome"/>
    <property type="evidence" value="ECO:0007669"/>
    <property type="project" value="TreeGrafter"/>
</dbReference>
<dbReference type="GO" id="GO:0098588">
    <property type="term" value="C:bounding membrane of organelle"/>
    <property type="evidence" value="ECO:0007669"/>
    <property type="project" value="UniProtKB-ARBA"/>
</dbReference>
<evidence type="ECO:0000256" key="4">
    <source>
        <dbReference type="PROSITE-ProRule" id="PRU00091"/>
    </source>
</evidence>
<keyword evidence="8" id="KW-1185">Reference proteome</keyword>
<feature type="compositionally biased region" description="Polar residues" evidence="5">
    <location>
        <begin position="1"/>
        <end position="11"/>
    </location>
</feature>
<dbReference type="GO" id="GO:0032266">
    <property type="term" value="F:phosphatidylinositol-3-phosphate binding"/>
    <property type="evidence" value="ECO:0007669"/>
    <property type="project" value="UniProtKB-ARBA"/>
</dbReference>
<dbReference type="AlphaFoldDB" id="A0A9P8TI96"/>
<keyword evidence="3" id="KW-0862">Zinc</keyword>
<evidence type="ECO:0000313" key="7">
    <source>
        <dbReference type="EMBL" id="KAH3679640.1"/>
    </source>
</evidence>